<protein>
    <submittedName>
        <fullName evidence="1">Uncharacterized protein</fullName>
    </submittedName>
</protein>
<organism evidence="1 2">
    <name type="scientific">Thiogranum longum</name>
    <dbReference type="NCBI Taxonomy" id="1537524"/>
    <lineage>
        <taxon>Bacteria</taxon>
        <taxon>Pseudomonadati</taxon>
        <taxon>Pseudomonadota</taxon>
        <taxon>Gammaproteobacteria</taxon>
        <taxon>Chromatiales</taxon>
        <taxon>Ectothiorhodospiraceae</taxon>
        <taxon>Thiogranum</taxon>
    </lineage>
</organism>
<sequence length="31" mass="3687">MSNEGYHEPIDELTDETRYMHRVITSLIAHK</sequence>
<dbReference type="AlphaFoldDB" id="A0A4R1H8T5"/>
<dbReference type="Proteomes" id="UP000295707">
    <property type="component" value="Unassembled WGS sequence"/>
</dbReference>
<gene>
    <name evidence="1" type="ORF">DFR30_0905</name>
</gene>
<keyword evidence="2" id="KW-1185">Reference proteome</keyword>
<proteinExistence type="predicted"/>
<reference evidence="1 2" key="1">
    <citation type="submission" date="2019-03" db="EMBL/GenBank/DDBJ databases">
        <title>Genomic Encyclopedia of Type Strains, Phase IV (KMG-IV): sequencing the most valuable type-strain genomes for metagenomic binning, comparative biology and taxonomic classification.</title>
        <authorList>
            <person name="Goeker M."/>
        </authorList>
    </citation>
    <scope>NUCLEOTIDE SEQUENCE [LARGE SCALE GENOMIC DNA]</scope>
    <source>
        <strain evidence="1 2">DSM 19610</strain>
    </source>
</reference>
<evidence type="ECO:0000313" key="2">
    <source>
        <dbReference type="Proteomes" id="UP000295707"/>
    </source>
</evidence>
<name>A0A4R1H8T5_9GAMM</name>
<dbReference type="EMBL" id="SMFX01000001">
    <property type="protein sequence ID" value="TCK17668.1"/>
    <property type="molecule type" value="Genomic_DNA"/>
</dbReference>
<accession>A0A4R1H8T5</accession>
<evidence type="ECO:0000313" key="1">
    <source>
        <dbReference type="EMBL" id="TCK17668.1"/>
    </source>
</evidence>
<comment type="caution">
    <text evidence="1">The sequence shown here is derived from an EMBL/GenBank/DDBJ whole genome shotgun (WGS) entry which is preliminary data.</text>
</comment>
<dbReference type="Gene3D" id="6.10.140.1960">
    <property type="match status" value="1"/>
</dbReference>